<evidence type="ECO:0000259" key="15">
    <source>
        <dbReference type="Pfam" id="PF00137"/>
    </source>
</evidence>
<evidence type="ECO:0000256" key="4">
    <source>
        <dbReference type="ARBA" id="ARBA00022475"/>
    </source>
</evidence>
<evidence type="ECO:0000256" key="5">
    <source>
        <dbReference type="ARBA" id="ARBA00022547"/>
    </source>
</evidence>
<dbReference type="NCBIfam" id="TIGR01260">
    <property type="entry name" value="ATP_synt_c"/>
    <property type="match status" value="1"/>
</dbReference>
<reference evidence="16" key="1">
    <citation type="submission" date="2020-08" db="EMBL/GenBank/DDBJ databases">
        <title>Novel species isolated from subtropical streams in China.</title>
        <authorList>
            <person name="Lu H."/>
        </authorList>
    </citation>
    <scope>NUCLEOTIDE SEQUENCE</scope>
    <source>
        <strain evidence="16">LX22W</strain>
    </source>
</reference>
<feature type="transmembrane region" description="Helical" evidence="14">
    <location>
        <begin position="51"/>
        <end position="73"/>
    </location>
</feature>
<dbReference type="GO" id="GO:0045259">
    <property type="term" value="C:proton-transporting ATP synthase complex"/>
    <property type="evidence" value="ECO:0007669"/>
    <property type="project" value="UniProtKB-KW"/>
</dbReference>
<comment type="subcellular location">
    <subcellularLocation>
        <location evidence="1 14">Cell membrane</location>
        <topology evidence="1 14">Multi-pass membrane protein</topology>
    </subcellularLocation>
</comment>
<protein>
    <recommendedName>
        <fullName evidence="14">ATP synthase subunit c</fullName>
    </recommendedName>
    <alternativeName>
        <fullName evidence="14">ATP synthase F(0) sector subunit c</fullName>
    </alternativeName>
    <alternativeName>
        <fullName evidence="14">F-type ATPase subunit c</fullName>
        <shortName evidence="14">F-ATPase subunit c</shortName>
    </alternativeName>
    <alternativeName>
        <fullName evidence="14">Lipid-binding protein</fullName>
    </alternativeName>
</protein>
<feature type="transmembrane region" description="Helical" evidence="14">
    <location>
        <begin position="6"/>
        <end position="30"/>
    </location>
</feature>
<dbReference type="InterPro" id="IPR000454">
    <property type="entry name" value="ATP_synth_F0_csu"/>
</dbReference>
<evidence type="ECO:0000256" key="10">
    <source>
        <dbReference type="ARBA" id="ARBA00023121"/>
    </source>
</evidence>
<dbReference type="GO" id="GO:0008289">
    <property type="term" value="F:lipid binding"/>
    <property type="evidence" value="ECO:0007669"/>
    <property type="project" value="UniProtKB-KW"/>
</dbReference>
<dbReference type="NCBIfam" id="NF005363">
    <property type="entry name" value="PRK06876.1"/>
    <property type="match status" value="1"/>
</dbReference>
<sequence>MTNVAFVALACGLIIGLGALGACIGIAMMGGKYLEASARQPELMDKLQGKMLLLAGLIDAAFIIGVGIAMFFATANPFKG</sequence>
<dbReference type="Gene3D" id="1.20.20.10">
    <property type="entry name" value="F1F0 ATP synthase subunit C"/>
    <property type="match status" value="1"/>
</dbReference>
<keyword evidence="7 14" id="KW-0375">Hydrogen ion transport</keyword>
<proteinExistence type="inferred from homology"/>
<keyword evidence="8 14" id="KW-1133">Transmembrane helix</keyword>
<dbReference type="GO" id="GO:0046933">
    <property type="term" value="F:proton-transporting ATP synthase activity, rotational mechanism"/>
    <property type="evidence" value="ECO:0007669"/>
    <property type="project" value="UniProtKB-UniRule"/>
</dbReference>
<evidence type="ECO:0000313" key="17">
    <source>
        <dbReference type="Proteomes" id="UP000627446"/>
    </source>
</evidence>
<dbReference type="PROSITE" id="PS00605">
    <property type="entry name" value="ATPASE_C"/>
    <property type="match status" value="1"/>
</dbReference>
<dbReference type="InterPro" id="IPR020537">
    <property type="entry name" value="ATP_synth_F0_csu_DDCD_BS"/>
</dbReference>
<evidence type="ECO:0000256" key="14">
    <source>
        <dbReference type="HAMAP-Rule" id="MF_01396"/>
    </source>
</evidence>
<feature type="site" description="Reversibly protonated during proton transport" evidence="14">
    <location>
        <position position="59"/>
    </location>
</feature>
<evidence type="ECO:0000256" key="7">
    <source>
        <dbReference type="ARBA" id="ARBA00022781"/>
    </source>
</evidence>
<dbReference type="HAMAP" id="MF_01396">
    <property type="entry name" value="ATP_synth_c_bact"/>
    <property type="match status" value="1"/>
</dbReference>
<accession>A0A923HQY8</accession>
<organism evidence="16 17">
    <name type="scientific">Undibacterium nitidum</name>
    <dbReference type="NCBI Taxonomy" id="2762298"/>
    <lineage>
        <taxon>Bacteria</taxon>
        <taxon>Pseudomonadati</taxon>
        <taxon>Pseudomonadota</taxon>
        <taxon>Betaproteobacteria</taxon>
        <taxon>Burkholderiales</taxon>
        <taxon>Oxalobacteraceae</taxon>
        <taxon>Undibacterium</taxon>
    </lineage>
</organism>
<feature type="domain" description="V-ATPase proteolipid subunit C-like" evidence="15">
    <location>
        <begin position="9"/>
        <end position="71"/>
    </location>
</feature>
<dbReference type="AlphaFoldDB" id="A0A923HQY8"/>
<dbReference type="InterPro" id="IPR035921">
    <property type="entry name" value="F/V-ATP_Csub_sf"/>
</dbReference>
<evidence type="ECO:0000256" key="11">
    <source>
        <dbReference type="ARBA" id="ARBA00023136"/>
    </source>
</evidence>
<gene>
    <name evidence="14 16" type="primary">atpE</name>
    <name evidence="16" type="ORF">H8K36_16315</name>
</gene>
<dbReference type="CDD" id="cd18185">
    <property type="entry name" value="ATP-synt_Fo_c_ATPE"/>
    <property type="match status" value="1"/>
</dbReference>
<dbReference type="InterPro" id="IPR038662">
    <property type="entry name" value="ATP_synth_F0_csu_sf"/>
</dbReference>
<dbReference type="PRINTS" id="PR00124">
    <property type="entry name" value="ATPASEC"/>
</dbReference>
<dbReference type="RefSeq" id="WP_186917574.1">
    <property type="nucleotide sequence ID" value="NZ_JACOFZ010000008.1"/>
</dbReference>
<keyword evidence="11 14" id="KW-0472">Membrane</keyword>
<keyword evidence="3 14" id="KW-0813">Transport</keyword>
<evidence type="ECO:0000256" key="9">
    <source>
        <dbReference type="ARBA" id="ARBA00023065"/>
    </source>
</evidence>
<evidence type="ECO:0000256" key="1">
    <source>
        <dbReference type="ARBA" id="ARBA00004651"/>
    </source>
</evidence>
<dbReference type="GO" id="GO:0005886">
    <property type="term" value="C:plasma membrane"/>
    <property type="evidence" value="ECO:0007669"/>
    <property type="project" value="UniProtKB-SubCell"/>
</dbReference>
<evidence type="ECO:0000256" key="3">
    <source>
        <dbReference type="ARBA" id="ARBA00022448"/>
    </source>
</evidence>
<dbReference type="EMBL" id="JACOFZ010000008">
    <property type="protein sequence ID" value="MBC3882958.1"/>
    <property type="molecule type" value="Genomic_DNA"/>
</dbReference>
<keyword evidence="6 14" id="KW-0812">Transmembrane</keyword>
<dbReference type="GO" id="GO:0033177">
    <property type="term" value="C:proton-transporting two-sector ATPase complex, proton-transporting domain"/>
    <property type="evidence" value="ECO:0007669"/>
    <property type="project" value="InterPro"/>
</dbReference>
<evidence type="ECO:0000256" key="2">
    <source>
        <dbReference type="ARBA" id="ARBA00006704"/>
    </source>
</evidence>
<evidence type="ECO:0000256" key="6">
    <source>
        <dbReference type="ARBA" id="ARBA00022692"/>
    </source>
</evidence>
<evidence type="ECO:0000313" key="16">
    <source>
        <dbReference type="EMBL" id="MBC3882958.1"/>
    </source>
</evidence>
<comment type="function">
    <text evidence="14">Key component of the F(0) channel; it plays a direct role in translocation across the membrane. A homomeric c-ring of between 10-14 subunits forms the central stalk rotor element with the F(1) delta and epsilon subunits.</text>
</comment>
<dbReference type="InterPro" id="IPR005953">
    <property type="entry name" value="ATP_synth_csu_bac/chlpt"/>
</dbReference>
<keyword evidence="5 14" id="KW-0138">CF(0)</keyword>
<keyword evidence="10 14" id="KW-0446">Lipid-binding</keyword>
<keyword evidence="4 14" id="KW-1003">Cell membrane</keyword>
<keyword evidence="12 14" id="KW-0066">ATP synthesis</keyword>
<dbReference type="FunFam" id="1.20.20.10:FF:000002">
    <property type="entry name" value="ATP synthase subunit c"/>
    <property type="match status" value="1"/>
</dbReference>
<dbReference type="Proteomes" id="UP000627446">
    <property type="component" value="Unassembled WGS sequence"/>
</dbReference>
<dbReference type="InterPro" id="IPR002379">
    <property type="entry name" value="ATPase_proteolipid_c-like_dom"/>
</dbReference>
<dbReference type="SUPFAM" id="SSF81333">
    <property type="entry name" value="F1F0 ATP synthase subunit C"/>
    <property type="match status" value="1"/>
</dbReference>
<evidence type="ECO:0000256" key="12">
    <source>
        <dbReference type="ARBA" id="ARBA00023310"/>
    </source>
</evidence>
<keyword evidence="17" id="KW-1185">Reference proteome</keyword>
<keyword evidence="9 14" id="KW-0406">Ion transport</keyword>
<evidence type="ECO:0000256" key="8">
    <source>
        <dbReference type="ARBA" id="ARBA00022989"/>
    </source>
</evidence>
<evidence type="ECO:0000256" key="13">
    <source>
        <dbReference type="ARBA" id="ARBA00025198"/>
    </source>
</evidence>
<comment type="caution">
    <text evidence="16">The sequence shown here is derived from an EMBL/GenBank/DDBJ whole genome shotgun (WGS) entry which is preliminary data.</text>
</comment>
<comment type="similarity">
    <text evidence="2 14">Belongs to the ATPase C chain family.</text>
</comment>
<dbReference type="Pfam" id="PF00137">
    <property type="entry name" value="ATP-synt_C"/>
    <property type="match status" value="1"/>
</dbReference>
<name>A0A923HQY8_9BURK</name>
<comment type="function">
    <text evidence="13 14">F(1)F(0) ATP synthase produces ATP from ADP in the presence of a proton or sodium gradient. F-type ATPases consist of two structural domains, F(1) containing the extramembraneous catalytic core and F(0) containing the membrane proton channel, linked together by a central stalk and a peripheral stalk. During catalysis, ATP synthesis in the catalytic domain of F(1) is coupled via a rotary mechanism of the central stalk subunits to proton translocation.</text>
</comment>